<dbReference type="AlphaFoldDB" id="A0A8D8MPR7"/>
<dbReference type="EMBL" id="HBUE01215017">
    <property type="protein sequence ID" value="CAG6536435.1"/>
    <property type="molecule type" value="Transcribed_RNA"/>
</dbReference>
<organism evidence="1">
    <name type="scientific">Culex pipiens</name>
    <name type="common">House mosquito</name>
    <dbReference type="NCBI Taxonomy" id="7175"/>
    <lineage>
        <taxon>Eukaryota</taxon>
        <taxon>Metazoa</taxon>
        <taxon>Ecdysozoa</taxon>
        <taxon>Arthropoda</taxon>
        <taxon>Hexapoda</taxon>
        <taxon>Insecta</taxon>
        <taxon>Pterygota</taxon>
        <taxon>Neoptera</taxon>
        <taxon>Endopterygota</taxon>
        <taxon>Diptera</taxon>
        <taxon>Nematocera</taxon>
        <taxon>Culicoidea</taxon>
        <taxon>Culicidae</taxon>
        <taxon>Culicinae</taxon>
        <taxon>Culicini</taxon>
        <taxon>Culex</taxon>
        <taxon>Culex</taxon>
    </lineage>
</organism>
<name>A0A8D8MPR7_CULPI</name>
<protein>
    <submittedName>
        <fullName evidence="1">(northern house mosquito) hypothetical protein</fullName>
    </submittedName>
</protein>
<dbReference type="EMBL" id="HBUE01321543">
    <property type="protein sequence ID" value="CAG6588429.1"/>
    <property type="molecule type" value="Transcribed_RNA"/>
</dbReference>
<reference evidence="1" key="1">
    <citation type="submission" date="2021-05" db="EMBL/GenBank/DDBJ databases">
        <authorList>
            <person name="Alioto T."/>
            <person name="Alioto T."/>
            <person name="Gomez Garrido J."/>
        </authorList>
    </citation>
    <scope>NUCLEOTIDE SEQUENCE</scope>
</reference>
<sequence length="102" mass="12546">MILLRPCMNRFMSRNRLSCTRRASRRMRSSILLGKSRKITRWTLLPWTFRLWTRNRVAFMRLKRNRTFIRCCRGTKRCGPTSSQTFRTWSRSRTWTTKAKRR</sequence>
<dbReference type="EMBL" id="HBUE01321542">
    <property type="protein sequence ID" value="CAG6588427.1"/>
    <property type="molecule type" value="Transcribed_RNA"/>
</dbReference>
<dbReference type="EMBL" id="HBUE01215018">
    <property type="protein sequence ID" value="CAG6536437.1"/>
    <property type="molecule type" value="Transcribed_RNA"/>
</dbReference>
<evidence type="ECO:0000313" key="1">
    <source>
        <dbReference type="EMBL" id="CAG6536437.1"/>
    </source>
</evidence>
<proteinExistence type="predicted"/>
<dbReference type="EMBL" id="HBUE01088520">
    <property type="protein sequence ID" value="CAG6480400.1"/>
    <property type="molecule type" value="Transcribed_RNA"/>
</dbReference>
<accession>A0A8D8MPR7</accession>